<protein>
    <recommendedName>
        <fullName evidence="6">Pentatricopeptide repeat-containing protein</fullName>
    </recommendedName>
</protein>
<keyword evidence="5" id="KW-1185">Reference proteome</keyword>
<evidence type="ECO:0000313" key="4">
    <source>
        <dbReference type="EMBL" id="EEC50044.1"/>
    </source>
</evidence>
<evidence type="ECO:0000256" key="2">
    <source>
        <dbReference type="PROSITE-ProRule" id="PRU00708"/>
    </source>
</evidence>
<organism evidence="4 5">
    <name type="scientific">Phaeodactylum tricornutum (strain CCAP 1055/1)</name>
    <dbReference type="NCBI Taxonomy" id="556484"/>
    <lineage>
        <taxon>Eukaryota</taxon>
        <taxon>Sar</taxon>
        <taxon>Stramenopiles</taxon>
        <taxon>Ochrophyta</taxon>
        <taxon>Bacillariophyta</taxon>
        <taxon>Bacillariophyceae</taxon>
        <taxon>Bacillariophycidae</taxon>
        <taxon>Naviculales</taxon>
        <taxon>Phaeodactylaceae</taxon>
        <taxon>Phaeodactylum</taxon>
    </lineage>
</organism>
<dbReference type="PANTHER" id="PTHR47447">
    <property type="entry name" value="OS03G0856100 PROTEIN"/>
    <property type="match status" value="1"/>
</dbReference>
<feature type="repeat" description="PPR" evidence="2">
    <location>
        <begin position="175"/>
        <end position="209"/>
    </location>
</feature>
<evidence type="ECO:0008006" key="6">
    <source>
        <dbReference type="Google" id="ProtNLM"/>
    </source>
</evidence>
<feature type="compositionally biased region" description="Basic and acidic residues" evidence="3">
    <location>
        <begin position="463"/>
        <end position="481"/>
    </location>
</feature>
<feature type="compositionally biased region" description="Basic and acidic residues" evidence="3">
    <location>
        <begin position="60"/>
        <end position="102"/>
    </location>
</feature>
<dbReference type="Proteomes" id="UP000000759">
    <property type="component" value="Chromosome 4"/>
</dbReference>
<dbReference type="NCBIfam" id="TIGR00756">
    <property type="entry name" value="PPR"/>
    <property type="match status" value="1"/>
</dbReference>
<dbReference type="Pfam" id="PF01535">
    <property type="entry name" value="PPR"/>
    <property type="match status" value="1"/>
</dbReference>
<dbReference type="GeneID" id="7198133"/>
<feature type="compositionally biased region" description="Basic and acidic residues" evidence="3">
    <location>
        <begin position="531"/>
        <end position="552"/>
    </location>
</feature>
<evidence type="ECO:0000256" key="1">
    <source>
        <dbReference type="ARBA" id="ARBA00022737"/>
    </source>
</evidence>
<dbReference type="Gene3D" id="1.25.40.10">
    <property type="entry name" value="Tetratricopeptide repeat domain"/>
    <property type="match status" value="1"/>
</dbReference>
<dbReference type="InterPro" id="IPR002885">
    <property type="entry name" value="PPR_rpt"/>
</dbReference>
<reference evidence="4 5" key="1">
    <citation type="journal article" date="2008" name="Nature">
        <title>The Phaeodactylum genome reveals the evolutionary history of diatom genomes.</title>
        <authorList>
            <person name="Bowler C."/>
            <person name="Allen A.E."/>
            <person name="Badger J.H."/>
            <person name="Grimwood J."/>
            <person name="Jabbari K."/>
            <person name="Kuo A."/>
            <person name="Maheswari U."/>
            <person name="Martens C."/>
            <person name="Maumus F."/>
            <person name="Otillar R.P."/>
            <person name="Rayko E."/>
            <person name="Salamov A."/>
            <person name="Vandepoele K."/>
            <person name="Beszteri B."/>
            <person name="Gruber A."/>
            <person name="Heijde M."/>
            <person name="Katinka M."/>
            <person name="Mock T."/>
            <person name="Valentin K."/>
            <person name="Verret F."/>
            <person name="Berges J.A."/>
            <person name="Brownlee C."/>
            <person name="Cadoret J.P."/>
            <person name="Chiovitti A."/>
            <person name="Choi C.J."/>
            <person name="Coesel S."/>
            <person name="De Martino A."/>
            <person name="Detter J.C."/>
            <person name="Durkin C."/>
            <person name="Falciatore A."/>
            <person name="Fournet J."/>
            <person name="Haruta M."/>
            <person name="Huysman M.J."/>
            <person name="Jenkins B.D."/>
            <person name="Jiroutova K."/>
            <person name="Jorgensen R.E."/>
            <person name="Joubert Y."/>
            <person name="Kaplan A."/>
            <person name="Kroger N."/>
            <person name="Kroth P.G."/>
            <person name="La Roche J."/>
            <person name="Lindquist E."/>
            <person name="Lommer M."/>
            <person name="Martin-Jezequel V."/>
            <person name="Lopez P.J."/>
            <person name="Lucas S."/>
            <person name="Mangogna M."/>
            <person name="McGinnis K."/>
            <person name="Medlin L.K."/>
            <person name="Montsant A."/>
            <person name="Oudot-Le Secq M.P."/>
            <person name="Napoli C."/>
            <person name="Obornik M."/>
            <person name="Parker M.S."/>
            <person name="Petit J.L."/>
            <person name="Porcel B.M."/>
            <person name="Poulsen N."/>
            <person name="Robison M."/>
            <person name="Rychlewski L."/>
            <person name="Rynearson T.A."/>
            <person name="Schmutz J."/>
            <person name="Shapiro H."/>
            <person name="Siaut M."/>
            <person name="Stanley M."/>
            <person name="Sussman M.R."/>
            <person name="Taylor A.R."/>
            <person name="Vardi A."/>
            <person name="von Dassow P."/>
            <person name="Vyverman W."/>
            <person name="Willis A."/>
            <person name="Wyrwicz L.S."/>
            <person name="Rokhsar D.S."/>
            <person name="Weissenbach J."/>
            <person name="Armbrust E.V."/>
            <person name="Green B.R."/>
            <person name="Van de Peer Y."/>
            <person name="Grigoriev I.V."/>
        </authorList>
    </citation>
    <scope>NUCLEOTIDE SEQUENCE [LARGE SCALE GENOMIC DNA]</scope>
    <source>
        <strain evidence="4 5">CCAP 1055/1</strain>
    </source>
</reference>
<dbReference type="eggNOG" id="KOG4197">
    <property type="taxonomic scope" value="Eukaryota"/>
</dbReference>
<evidence type="ECO:0000256" key="3">
    <source>
        <dbReference type="SAM" id="MobiDB-lite"/>
    </source>
</evidence>
<evidence type="ECO:0000313" key="5">
    <source>
        <dbReference type="Proteomes" id="UP000000759"/>
    </source>
</evidence>
<feature type="region of interest" description="Disordered" evidence="3">
    <location>
        <begin position="428"/>
        <end position="481"/>
    </location>
</feature>
<feature type="region of interest" description="Disordered" evidence="3">
    <location>
        <begin position="497"/>
        <end position="604"/>
    </location>
</feature>
<dbReference type="KEGG" id="pti:PHATRDRAFT_44657"/>
<sequence>MSSSYDNRGVTPPHAHRGDDEQKQNKRKLPPDHGSNYVPGAGDANQAPQSMDHFRRGRRERTEMRRREVYCPNENPRRQEEDSPRKNPRQEEHQSLRTDRPPSLKGIDLNRFMDDLCNQRLNVFKSLDSARQEYWELFHSGKVMTAVIAAAARRRQVRLAQQCWEWMDRVGMEKNVYHYNSMISVMEKDKNFREAMNLLKEMESRNIPKNEDLHFLSLGGGEIALGWWFEECMVPYMKNTEKLQDITAISIVTGYGKTRTRGRRHGDDGMKKRVLAMLRFMNIFELPQKNAGRICIDKDRLIEEVNRNGGKIIFDLASYVAWKEKETTANVIPDEPQKIRARFKPQAPRSGRPPFSRVESESTSMEYRLETMRHNGNDVNFSVALPLVVCRRGNDGKVERLDGHYERKISGEHHGIGCVEDNDARLSPKTDRFLEPKGYRRGDGSVPSVRFSESRKGNLVRKGASDHRPKGRYSDSRGEPREIGFSTLLSADVCRSVGTIDRGPRGSPEAARGGGYELENRSSYAHSGHPQRNDELNRPRGWNHDFSGDRRSPYSSSRHRHAGVPHQAIFHHNEPSNRDGGLVSSQRVTEERRPLNRGYCLHSK</sequence>
<dbReference type="PROSITE" id="PS51375">
    <property type="entry name" value="PPR"/>
    <property type="match status" value="1"/>
</dbReference>
<feature type="region of interest" description="Disordered" evidence="3">
    <location>
        <begin position="344"/>
        <end position="363"/>
    </location>
</feature>
<dbReference type="RefSeq" id="XP_002178379.1">
    <property type="nucleotide sequence ID" value="XM_002178343.1"/>
</dbReference>
<feature type="compositionally biased region" description="Basic and acidic residues" evidence="3">
    <location>
        <begin position="428"/>
        <end position="443"/>
    </location>
</feature>
<feature type="region of interest" description="Disordered" evidence="3">
    <location>
        <begin position="1"/>
        <end position="105"/>
    </location>
</feature>
<proteinExistence type="predicted"/>
<dbReference type="PANTHER" id="PTHR47447:SF17">
    <property type="entry name" value="OS12G0638900 PROTEIN"/>
    <property type="match status" value="1"/>
</dbReference>
<dbReference type="InterPro" id="IPR011990">
    <property type="entry name" value="TPR-like_helical_dom_sf"/>
</dbReference>
<dbReference type="PaxDb" id="2850-Phatr44657"/>
<dbReference type="InParanoid" id="B7FUU2"/>
<keyword evidence="1" id="KW-0677">Repeat</keyword>
<name>B7FUU2_PHATC</name>
<dbReference type="OrthoDB" id="10265925at2759"/>
<dbReference type="EMBL" id="CM000607">
    <property type="protein sequence ID" value="EEC50044.1"/>
    <property type="molecule type" value="Genomic_DNA"/>
</dbReference>
<gene>
    <name evidence="4" type="ORF">PHATRDRAFT_44657</name>
</gene>
<dbReference type="AlphaFoldDB" id="B7FUU2"/>
<accession>B7FUU2</accession>
<reference evidence="5" key="2">
    <citation type="submission" date="2008-08" db="EMBL/GenBank/DDBJ databases">
        <authorList>
            <consortium name="Diatom Consortium"/>
            <person name="Grigoriev I."/>
            <person name="Grimwood J."/>
            <person name="Kuo A."/>
            <person name="Otillar R.P."/>
            <person name="Salamov A."/>
            <person name="Detter J.C."/>
            <person name="Lindquist E."/>
            <person name="Shapiro H."/>
            <person name="Lucas S."/>
            <person name="Glavina del Rio T."/>
            <person name="Pitluck S."/>
            <person name="Rokhsar D."/>
            <person name="Bowler C."/>
        </authorList>
    </citation>
    <scope>GENOME REANNOTATION</scope>
    <source>
        <strain evidence="5">CCAP 1055/1</strain>
    </source>
</reference>